<feature type="region of interest" description="Disordered" evidence="1">
    <location>
        <begin position="119"/>
        <end position="142"/>
    </location>
</feature>
<proteinExistence type="predicted"/>
<dbReference type="PATRIC" id="fig|521002.11.peg.1669"/>
<reference evidence="3 4" key="1">
    <citation type="submission" date="2010-01" db="EMBL/GenBank/DDBJ databases">
        <authorList>
            <person name="Weinstock G."/>
            <person name="Sodergren E."/>
            <person name="Clifton S."/>
            <person name="Fulton L."/>
            <person name="Fulton B."/>
            <person name="Courtney L."/>
            <person name="Fronick C."/>
            <person name="Harrison M."/>
            <person name="Strong C."/>
            <person name="Farmer C."/>
            <person name="Delahaunty K."/>
            <person name="Markovic C."/>
            <person name="Hall O."/>
            <person name="Minx P."/>
            <person name="Tomlinson C."/>
            <person name="Mitreva M."/>
            <person name="Nelson J."/>
            <person name="Hou S."/>
            <person name="Wollam A."/>
            <person name="Pepin K.H."/>
            <person name="Johnson M."/>
            <person name="Bhonagiri V."/>
            <person name="Nash W.E."/>
            <person name="Warren W."/>
            <person name="Chinwalla A."/>
            <person name="Mardis E.R."/>
            <person name="Wilson R.K."/>
        </authorList>
    </citation>
    <scope>NUCLEOTIDE SEQUENCE [LARGE SCALE GENOMIC DNA]</scope>
    <source>
        <strain evidence="3 4">DSM 2374</strain>
    </source>
</reference>
<comment type="caution">
    <text evidence="3">The sequence shown here is derived from an EMBL/GenBank/DDBJ whole genome shotgun (WGS) entry which is preliminary data.</text>
</comment>
<gene>
    <name evidence="3" type="ORF">METSMIF1_03723</name>
</gene>
<feature type="compositionally biased region" description="Low complexity" evidence="1">
    <location>
        <begin position="66"/>
        <end position="84"/>
    </location>
</feature>
<evidence type="ECO:0000256" key="1">
    <source>
        <dbReference type="SAM" id="MobiDB-lite"/>
    </source>
</evidence>
<protein>
    <submittedName>
        <fullName evidence="3">Uncharacterized protein</fullName>
    </submittedName>
</protein>
<keyword evidence="2" id="KW-0812">Transmembrane</keyword>
<dbReference type="Proteomes" id="UP000004028">
    <property type="component" value="Unassembled WGS sequence"/>
</dbReference>
<sequence>MDNYAKNNKIFVIEHSTAKDSNIDGNDFGTTNTTIIVDDKTGTFQIPTKFISINPITPNPKPTNPVTPNTPANPETNTTKPATNSSNNHTDNIINNIVSAISNEVNKIVSNENKIVSNSTESNVNVGTDSSQEAKTGDPEKSVHELLDKDVSKQTQINPIPFIIVLIIVFAVLIFGYYRYKKNE</sequence>
<accession>D2ZS89</accession>
<keyword evidence="2" id="KW-0472">Membrane</keyword>
<evidence type="ECO:0000256" key="2">
    <source>
        <dbReference type="SAM" id="Phobius"/>
    </source>
</evidence>
<dbReference type="HOGENOM" id="CLU_1465118_0_0_2"/>
<dbReference type="EMBL" id="ABYV02000011">
    <property type="protein sequence ID" value="EFC92689.1"/>
    <property type="molecule type" value="Genomic_DNA"/>
</dbReference>
<feature type="region of interest" description="Disordered" evidence="1">
    <location>
        <begin position="52"/>
        <end position="91"/>
    </location>
</feature>
<evidence type="ECO:0000313" key="4">
    <source>
        <dbReference type="Proteomes" id="UP000004028"/>
    </source>
</evidence>
<dbReference type="RefSeq" id="WP_004034553.1">
    <property type="nucleotide sequence ID" value="NZ_GG704759.1"/>
</dbReference>
<feature type="transmembrane region" description="Helical" evidence="2">
    <location>
        <begin position="160"/>
        <end position="178"/>
    </location>
</feature>
<dbReference type="AlphaFoldDB" id="D2ZS89"/>
<name>D2ZS89_METSM</name>
<organism evidence="3 4">
    <name type="scientific">Methanobrevibacter smithii DSM 2374</name>
    <dbReference type="NCBI Taxonomy" id="521002"/>
    <lineage>
        <taxon>Archaea</taxon>
        <taxon>Methanobacteriati</taxon>
        <taxon>Methanobacteriota</taxon>
        <taxon>Methanomada group</taxon>
        <taxon>Methanobacteria</taxon>
        <taxon>Methanobacteriales</taxon>
        <taxon>Methanobacteriaceae</taxon>
        <taxon>Methanobrevibacter</taxon>
    </lineage>
</organism>
<keyword evidence="2" id="KW-1133">Transmembrane helix</keyword>
<feature type="compositionally biased region" description="Polar residues" evidence="1">
    <location>
        <begin position="119"/>
        <end position="134"/>
    </location>
</feature>
<evidence type="ECO:0000313" key="3">
    <source>
        <dbReference type="EMBL" id="EFC92689.1"/>
    </source>
</evidence>